<keyword evidence="2" id="KW-1185">Reference proteome</keyword>
<protein>
    <submittedName>
        <fullName evidence="1">Uncharacterized protein</fullName>
    </submittedName>
</protein>
<dbReference type="AlphaFoldDB" id="A0A5C3MKA3"/>
<sequence>MLFIRNEKEPLDSNWYGMRLERHFSAFGLGAFVQRIRYIPSWSRYETPHFYCTVILQKYLRRCIRHSEIQIKWLLALETSPSSLNTLIYGRLQRQVPCLQGRTSMKETVRRSSTVTTWSL</sequence>
<evidence type="ECO:0000313" key="1">
    <source>
        <dbReference type="EMBL" id="TFK45125.1"/>
    </source>
</evidence>
<name>A0A5C3MKA3_9AGAR</name>
<reference evidence="1 2" key="1">
    <citation type="journal article" date="2019" name="Nat. Ecol. Evol.">
        <title>Megaphylogeny resolves global patterns of mushroom evolution.</title>
        <authorList>
            <person name="Varga T."/>
            <person name="Krizsan K."/>
            <person name="Foldi C."/>
            <person name="Dima B."/>
            <person name="Sanchez-Garcia M."/>
            <person name="Sanchez-Ramirez S."/>
            <person name="Szollosi G.J."/>
            <person name="Szarkandi J.G."/>
            <person name="Papp V."/>
            <person name="Albert L."/>
            <person name="Andreopoulos W."/>
            <person name="Angelini C."/>
            <person name="Antonin V."/>
            <person name="Barry K.W."/>
            <person name="Bougher N.L."/>
            <person name="Buchanan P."/>
            <person name="Buyck B."/>
            <person name="Bense V."/>
            <person name="Catcheside P."/>
            <person name="Chovatia M."/>
            <person name="Cooper J."/>
            <person name="Damon W."/>
            <person name="Desjardin D."/>
            <person name="Finy P."/>
            <person name="Geml J."/>
            <person name="Haridas S."/>
            <person name="Hughes K."/>
            <person name="Justo A."/>
            <person name="Karasinski D."/>
            <person name="Kautmanova I."/>
            <person name="Kiss B."/>
            <person name="Kocsube S."/>
            <person name="Kotiranta H."/>
            <person name="LaButti K.M."/>
            <person name="Lechner B.E."/>
            <person name="Liimatainen K."/>
            <person name="Lipzen A."/>
            <person name="Lukacs Z."/>
            <person name="Mihaltcheva S."/>
            <person name="Morgado L.N."/>
            <person name="Niskanen T."/>
            <person name="Noordeloos M.E."/>
            <person name="Ohm R.A."/>
            <person name="Ortiz-Santana B."/>
            <person name="Ovrebo C."/>
            <person name="Racz N."/>
            <person name="Riley R."/>
            <person name="Savchenko A."/>
            <person name="Shiryaev A."/>
            <person name="Soop K."/>
            <person name="Spirin V."/>
            <person name="Szebenyi C."/>
            <person name="Tomsovsky M."/>
            <person name="Tulloss R.E."/>
            <person name="Uehling J."/>
            <person name="Grigoriev I.V."/>
            <person name="Vagvolgyi C."/>
            <person name="Papp T."/>
            <person name="Martin F.M."/>
            <person name="Miettinen O."/>
            <person name="Hibbett D.S."/>
            <person name="Nagy L.G."/>
        </authorList>
    </citation>
    <scope>NUCLEOTIDE SEQUENCE [LARGE SCALE GENOMIC DNA]</scope>
    <source>
        <strain evidence="1 2">CBS 166.37</strain>
    </source>
</reference>
<gene>
    <name evidence="1" type="ORF">BDQ12DRAFT_49304</name>
</gene>
<organism evidence="1 2">
    <name type="scientific">Crucibulum laeve</name>
    <dbReference type="NCBI Taxonomy" id="68775"/>
    <lineage>
        <taxon>Eukaryota</taxon>
        <taxon>Fungi</taxon>
        <taxon>Dikarya</taxon>
        <taxon>Basidiomycota</taxon>
        <taxon>Agaricomycotina</taxon>
        <taxon>Agaricomycetes</taxon>
        <taxon>Agaricomycetidae</taxon>
        <taxon>Agaricales</taxon>
        <taxon>Agaricineae</taxon>
        <taxon>Nidulariaceae</taxon>
        <taxon>Crucibulum</taxon>
    </lineage>
</organism>
<dbReference type="Proteomes" id="UP000308652">
    <property type="component" value="Unassembled WGS sequence"/>
</dbReference>
<dbReference type="EMBL" id="ML213590">
    <property type="protein sequence ID" value="TFK45125.1"/>
    <property type="molecule type" value="Genomic_DNA"/>
</dbReference>
<accession>A0A5C3MKA3</accession>
<proteinExistence type="predicted"/>
<evidence type="ECO:0000313" key="2">
    <source>
        <dbReference type="Proteomes" id="UP000308652"/>
    </source>
</evidence>